<dbReference type="AlphaFoldDB" id="A0A8S3IMC8"/>
<evidence type="ECO:0000259" key="1">
    <source>
        <dbReference type="Pfam" id="PF02174"/>
    </source>
</evidence>
<dbReference type="InterPro" id="IPR002404">
    <property type="entry name" value="IRS_PTB"/>
</dbReference>
<feature type="domain" description="IRS-type PTB" evidence="1">
    <location>
        <begin position="22"/>
        <end position="83"/>
    </location>
</feature>
<dbReference type="Gene3D" id="2.30.29.30">
    <property type="entry name" value="Pleckstrin-homology domain (PH domain)/Phosphotyrosine-binding domain (PTB)"/>
    <property type="match status" value="1"/>
</dbReference>
<feature type="non-terminal residue" evidence="2">
    <location>
        <position position="1"/>
    </location>
</feature>
<comment type="caution">
    <text evidence="2">The sequence shown here is derived from an EMBL/GenBank/DDBJ whole genome shotgun (WGS) entry which is preliminary data.</text>
</comment>
<reference evidence="2" key="1">
    <citation type="submission" date="2021-02" db="EMBL/GenBank/DDBJ databases">
        <authorList>
            <person name="Nowell W R."/>
        </authorList>
    </citation>
    <scope>NUCLEOTIDE SEQUENCE</scope>
</reference>
<evidence type="ECO:0000313" key="2">
    <source>
        <dbReference type="EMBL" id="CAF5200683.1"/>
    </source>
</evidence>
<sequence>TDLYIASIDCNQADLKTTITNQCPSKDKAVLCIPYFTIKHYGNRSNIFLIELGKSNYGNGEIHMKCLSSSLASTIHLLVSPVIEERPLILSSAFQNQLLTNKRIEKSKNIHPPIQLNHDAAYQTIIDPSLSFSKRHSIECITENSTTSTKTKSRSVFGWFHKLVKNKTNLQRSHTFNTNQSHLSSQSKILSSSTNKFFEFNIEEKQMPNAQCQNALSKSQTLTNSSKIFNDKTNRNPLLLPQPKLETTIGTYIDMGPTVYKTNQNQPEEIHEEEIIKETTATVDMGVNST</sequence>
<dbReference type="Proteomes" id="UP000676336">
    <property type="component" value="Unassembled WGS sequence"/>
</dbReference>
<proteinExistence type="predicted"/>
<accession>A0A8S3IMC8</accession>
<protein>
    <recommendedName>
        <fullName evidence="1">IRS-type PTB domain-containing protein</fullName>
    </recommendedName>
</protein>
<evidence type="ECO:0000313" key="3">
    <source>
        <dbReference type="Proteomes" id="UP000676336"/>
    </source>
</evidence>
<organism evidence="2 3">
    <name type="scientific">Rotaria magnacalcarata</name>
    <dbReference type="NCBI Taxonomy" id="392030"/>
    <lineage>
        <taxon>Eukaryota</taxon>
        <taxon>Metazoa</taxon>
        <taxon>Spiralia</taxon>
        <taxon>Gnathifera</taxon>
        <taxon>Rotifera</taxon>
        <taxon>Eurotatoria</taxon>
        <taxon>Bdelloidea</taxon>
        <taxon>Philodinida</taxon>
        <taxon>Philodinidae</taxon>
        <taxon>Rotaria</taxon>
    </lineage>
</organism>
<gene>
    <name evidence="2" type="ORF">SMN809_LOCUS75401</name>
</gene>
<name>A0A8S3IMC8_9BILA</name>
<dbReference type="SUPFAM" id="SSF50729">
    <property type="entry name" value="PH domain-like"/>
    <property type="match status" value="1"/>
</dbReference>
<dbReference type="Pfam" id="PF02174">
    <property type="entry name" value="IRS"/>
    <property type="match status" value="1"/>
</dbReference>
<dbReference type="InterPro" id="IPR011993">
    <property type="entry name" value="PH-like_dom_sf"/>
</dbReference>
<dbReference type="EMBL" id="CAJOBI010332409">
    <property type="protein sequence ID" value="CAF5200683.1"/>
    <property type="molecule type" value="Genomic_DNA"/>
</dbReference>